<name>A0A3G2R8S6_9FIRM</name>
<keyword evidence="10" id="KW-1185">Reference proteome</keyword>
<comment type="similarity">
    <text evidence="8">Belongs to the ATPase delta chain family.</text>
</comment>
<reference evidence="9 10" key="1">
    <citation type="submission" date="2018-10" db="EMBL/GenBank/DDBJ databases">
        <authorList>
            <person name="Zhang X."/>
        </authorList>
    </citation>
    <scope>NUCLEOTIDE SEQUENCE [LARGE SCALE GENOMIC DNA]</scope>
    <source>
        <strain evidence="9 10">SK-G1</strain>
    </source>
</reference>
<dbReference type="InterPro" id="IPR026015">
    <property type="entry name" value="ATP_synth_OSCP/delta_N_sf"/>
</dbReference>
<comment type="function">
    <text evidence="8">This protein is part of the stalk that links CF(0) to CF(1). It either transmits conformational changes from CF(0) to CF(1) or is implicated in proton conduction.</text>
</comment>
<evidence type="ECO:0000256" key="6">
    <source>
        <dbReference type="ARBA" id="ARBA00023196"/>
    </source>
</evidence>
<comment type="subcellular location">
    <subcellularLocation>
        <location evidence="8">Cell membrane</location>
        <topology evidence="8">Peripheral membrane protein</topology>
    </subcellularLocation>
    <subcellularLocation>
        <location evidence="1">Membrane</location>
    </subcellularLocation>
</comment>
<dbReference type="SUPFAM" id="SSF47928">
    <property type="entry name" value="N-terminal domain of the delta subunit of the F1F0-ATP synthase"/>
    <property type="match status" value="1"/>
</dbReference>
<gene>
    <name evidence="8" type="primary">atpH</name>
    <name evidence="9" type="ORF">D2962_15305</name>
</gene>
<dbReference type="GO" id="GO:0046933">
    <property type="term" value="F:proton-transporting ATP synthase activity, rotational mechanism"/>
    <property type="evidence" value="ECO:0007669"/>
    <property type="project" value="UniProtKB-UniRule"/>
</dbReference>
<evidence type="ECO:0000313" key="10">
    <source>
        <dbReference type="Proteomes" id="UP000280960"/>
    </source>
</evidence>
<dbReference type="AlphaFoldDB" id="A0A3G2R8S6"/>
<comment type="function">
    <text evidence="8">F(1)F(0) ATP synthase produces ATP from ADP in the presence of a proton or sodium gradient. F-type ATPases consist of two structural domains, F(1) containing the extramembraneous catalytic core and F(0) containing the membrane proton channel, linked together by a central stalk and a peripheral stalk. During catalysis, ATP synthesis in the catalytic domain of F(1) is coupled via a rotary mechanism of the central stalk subunits to proton translocation.</text>
</comment>
<keyword evidence="7 8" id="KW-0066">ATP synthesis</keyword>
<sequence length="175" mass="20804">MAAVSSPYAEALFSVARKADKIEEFKNELWMICHIIKIDNKFRHFLDHPEISRETKKNVIMQSFSQKTSQEMLNFIFFVIDKNRQDSLKEIFREYSNLYRKYKEQRFAKVYTVVPLTEEEKWDIKKKLDKLYNTHVIIENILEPDIIGGMMIRMGFQVIDGTIKSELDRIKATIT</sequence>
<accession>A0A3G2R8S6</accession>
<evidence type="ECO:0000256" key="2">
    <source>
        <dbReference type="ARBA" id="ARBA00022448"/>
    </source>
</evidence>
<proteinExistence type="inferred from homology"/>
<evidence type="ECO:0000256" key="4">
    <source>
        <dbReference type="ARBA" id="ARBA00023065"/>
    </source>
</evidence>
<dbReference type="GO" id="GO:0045259">
    <property type="term" value="C:proton-transporting ATP synthase complex"/>
    <property type="evidence" value="ECO:0007669"/>
    <property type="project" value="UniProtKB-KW"/>
</dbReference>
<keyword evidence="6 8" id="KW-0139">CF(1)</keyword>
<dbReference type="HAMAP" id="MF_01416">
    <property type="entry name" value="ATP_synth_delta_bact"/>
    <property type="match status" value="1"/>
</dbReference>
<evidence type="ECO:0000313" key="9">
    <source>
        <dbReference type="EMBL" id="AYO31785.1"/>
    </source>
</evidence>
<dbReference type="PROSITE" id="PS00389">
    <property type="entry name" value="ATPASE_DELTA"/>
    <property type="match status" value="1"/>
</dbReference>
<dbReference type="InterPro" id="IPR000711">
    <property type="entry name" value="ATPase_OSCP/dsu"/>
</dbReference>
<keyword evidence="2 8" id="KW-0813">Transport</keyword>
<dbReference type="Gene3D" id="1.10.520.20">
    <property type="entry name" value="N-terminal domain of the delta subunit of the F1F0-ATP synthase"/>
    <property type="match status" value="1"/>
</dbReference>
<evidence type="ECO:0000256" key="3">
    <source>
        <dbReference type="ARBA" id="ARBA00022781"/>
    </source>
</evidence>
<dbReference type="Proteomes" id="UP000280960">
    <property type="component" value="Chromosome"/>
</dbReference>
<evidence type="ECO:0000256" key="7">
    <source>
        <dbReference type="ARBA" id="ARBA00023310"/>
    </source>
</evidence>
<dbReference type="RefSeq" id="WP_120767254.1">
    <property type="nucleotide sequence ID" value="NZ_CP033169.1"/>
</dbReference>
<keyword evidence="5 8" id="KW-0472">Membrane</keyword>
<organism evidence="9 10">
    <name type="scientific">Biomaibacter acetigenes</name>
    <dbReference type="NCBI Taxonomy" id="2316383"/>
    <lineage>
        <taxon>Bacteria</taxon>
        <taxon>Bacillati</taxon>
        <taxon>Bacillota</taxon>
        <taxon>Clostridia</taxon>
        <taxon>Thermosediminibacterales</taxon>
        <taxon>Tepidanaerobacteraceae</taxon>
        <taxon>Biomaibacter</taxon>
    </lineage>
</organism>
<keyword evidence="8" id="KW-1003">Cell membrane</keyword>
<keyword evidence="3 8" id="KW-0375">Hydrogen ion transport</keyword>
<dbReference type="PANTHER" id="PTHR11910">
    <property type="entry name" value="ATP SYNTHASE DELTA CHAIN"/>
    <property type="match status" value="1"/>
</dbReference>
<dbReference type="EMBL" id="CP033169">
    <property type="protein sequence ID" value="AYO31785.1"/>
    <property type="molecule type" value="Genomic_DNA"/>
</dbReference>
<keyword evidence="4 8" id="KW-0406">Ion transport</keyword>
<dbReference type="PRINTS" id="PR00125">
    <property type="entry name" value="ATPASEDELTA"/>
</dbReference>
<keyword evidence="9" id="KW-0378">Hydrolase</keyword>
<dbReference type="KEGG" id="bacg:D2962_15305"/>
<dbReference type="Pfam" id="PF00213">
    <property type="entry name" value="OSCP"/>
    <property type="match status" value="1"/>
</dbReference>
<dbReference type="GO" id="GO:0005886">
    <property type="term" value="C:plasma membrane"/>
    <property type="evidence" value="ECO:0007669"/>
    <property type="project" value="UniProtKB-SubCell"/>
</dbReference>
<evidence type="ECO:0000256" key="5">
    <source>
        <dbReference type="ARBA" id="ARBA00023136"/>
    </source>
</evidence>
<dbReference type="NCBIfam" id="NF004403">
    <property type="entry name" value="PRK05758.2-4"/>
    <property type="match status" value="1"/>
</dbReference>
<dbReference type="InterPro" id="IPR020781">
    <property type="entry name" value="ATPase_OSCP/d_CS"/>
</dbReference>
<dbReference type="NCBIfam" id="TIGR01145">
    <property type="entry name" value="ATP_synt_delta"/>
    <property type="match status" value="1"/>
</dbReference>
<protein>
    <recommendedName>
        <fullName evidence="8">ATP synthase subunit delta</fullName>
    </recommendedName>
    <alternativeName>
        <fullName evidence="8">ATP synthase F(1) sector subunit delta</fullName>
    </alternativeName>
    <alternativeName>
        <fullName evidence="8">F-type ATPase subunit delta</fullName>
        <shortName evidence="8">F-ATPase subunit delta</shortName>
    </alternativeName>
</protein>
<evidence type="ECO:0000256" key="8">
    <source>
        <dbReference type="HAMAP-Rule" id="MF_01416"/>
    </source>
</evidence>
<dbReference type="GO" id="GO:0016787">
    <property type="term" value="F:hydrolase activity"/>
    <property type="evidence" value="ECO:0007669"/>
    <property type="project" value="UniProtKB-KW"/>
</dbReference>
<evidence type="ECO:0000256" key="1">
    <source>
        <dbReference type="ARBA" id="ARBA00004370"/>
    </source>
</evidence>